<keyword evidence="4" id="KW-0812">Transmembrane</keyword>
<feature type="compositionally biased region" description="Low complexity" evidence="14">
    <location>
        <begin position="433"/>
        <end position="445"/>
    </location>
</feature>
<feature type="region of interest" description="Disordered" evidence="14">
    <location>
        <begin position="698"/>
        <end position="730"/>
    </location>
</feature>
<dbReference type="SUPFAM" id="SSF159034">
    <property type="entry name" value="Mib/herc2 domain-like"/>
    <property type="match status" value="1"/>
</dbReference>
<name>A0ABM1F4B1_PRICU</name>
<evidence type="ECO:0000256" key="11">
    <source>
        <dbReference type="ARBA" id="ARBA00037877"/>
    </source>
</evidence>
<comment type="subcellular location">
    <subcellularLocation>
        <location evidence="1">Endoplasmic reticulum membrane</location>
        <topology evidence="1">Single-pass membrane protein</topology>
        <orientation evidence="1">Cytoplasmic side</orientation>
    </subcellularLocation>
    <subcellularLocation>
        <location evidence="11">Microsome membrane</location>
        <topology evidence="11">Single-pass membrane protein</topology>
        <orientation evidence="11">Cytoplasmic side</orientation>
    </subcellularLocation>
</comment>
<feature type="region of interest" description="Disordered" evidence="14">
    <location>
        <begin position="338"/>
        <end position="394"/>
    </location>
</feature>
<dbReference type="Gene3D" id="3.10.120.10">
    <property type="entry name" value="Cytochrome b5-like heme/steroid binding domain"/>
    <property type="match status" value="1"/>
</dbReference>
<protein>
    <recommendedName>
        <fullName evidence="13">Cytochrome b5</fullName>
    </recommendedName>
</protein>
<evidence type="ECO:0000256" key="8">
    <source>
        <dbReference type="ARBA" id="ARBA00022982"/>
    </source>
</evidence>
<evidence type="ECO:0000256" key="9">
    <source>
        <dbReference type="ARBA" id="ARBA00023004"/>
    </source>
</evidence>
<dbReference type="GeneID" id="106819142"/>
<accession>A0ABM1F4B1</accession>
<feature type="region of interest" description="Disordered" evidence="14">
    <location>
        <begin position="427"/>
        <end position="449"/>
    </location>
</feature>
<keyword evidence="10" id="KW-0472">Membrane</keyword>
<feature type="non-terminal residue" evidence="17">
    <location>
        <position position="1282"/>
    </location>
</feature>
<evidence type="ECO:0000256" key="5">
    <source>
        <dbReference type="ARBA" id="ARBA00022723"/>
    </source>
</evidence>
<evidence type="ECO:0000256" key="7">
    <source>
        <dbReference type="ARBA" id="ARBA00022848"/>
    </source>
</evidence>
<evidence type="ECO:0000313" key="16">
    <source>
        <dbReference type="Proteomes" id="UP000695022"/>
    </source>
</evidence>
<dbReference type="InterPro" id="IPR050668">
    <property type="entry name" value="Cytochrome_b5"/>
</dbReference>
<sequence>ECSVTESLPAAAAVSQPVDRPQTSPATATSAATAATAAAVDLMLSLPRPAAESAAPPGVQASAKMAPPTSLRFANTDADLLGAGSLLRKYVVLVCMHVSDVLPVAASLAAANPKLFSTLATIMQADISGVLLPELVSSLLLLLYKAPSVIQSSKAVLMLGCMLDVLDKFNRLAPGVEREDVEDLAWPGIFNMDVYNPTKAKAPEGICQVRHCDLVNNNRDGGLWVVLHGNVYDMLQFKLDAPCGEETLDDMAGQDVTAAFEAAGHSEEAHAMLKTYTDRGSTSTPPETTGQRESHDTNYASSPLLLDTERMLAVLMGLHASYQAARLKRDTKHRYDTMYSVASSRSRDPKSSSLGGLESECRESASPLATPKAETENRAKENGLETGSRPRRLGRDANMECQRWLCSELFAGGLQLLQPLNPFEEEKGEMIRSSSTTTTPDSTPTEPNVLKLDSKMEDSVRLQPSLGQNIHTDTTAPLLHALAESRLQEPQVKSLLLHMERYCKSHHMTMPIDFPADHSVEEVGRLLLAVLLKHQDLAHVALTLLLELAAAAAAAKQQRRVDMQEHAAHYHQHHGHHHRHAQLPRSLADVCKTVQQCKRSLIKLHQDMSRSYKEVCAPIIERCRFLLFELRPAKGNEGTTVTRLKLLTTLPRWRSVIRKMIHKNRQEKRLSKPDVPEDGVGDSKVAAGLQTEAALAADADTDAGQQQADPDNVEPASPQRRKDKWPPGVSTMSCARQFRWLRQRLGGAPTHSTLISSIVAFVMQEEGVDIEKLRKSLWHQVERASLRKKGVESMLELVNKDYLIRSAKYSLLCGWLGLAGGSVKSEPMPYCLDNVGLIPPHDRIAFGAAVWPGWRRGRESITPAALLHNDNSHTIAVMPCTRFLLLVLCMLSSPHKAHSISLLINSGTLAIIQTVLRLLGPDQDGQVEDKNAGLVCTVLEETRPKPKKQQLPLTGPELAAMMKIGTRVVRGPDWKWGDQLRIINEAQVVVVTREEEERRKQQPTTMARAACLHGLRILAVCTANHAEVAQHEAVYTLCGLLRTLVEANSKQNTSQPSRVVVQQQHREWSTLGFIRSLAASPSICRALSTPRWIELLLGIVGCCRGEVGVAAETLFSQVLTLRLLRVLLPSWEASEEGARMGDLVEKLFHITGNILMSCASDPSLAPLDASRRSKKRFAPARHLTASFSSCVVAEELVCLLRTLHALPAWNDKINDYIVSRLSRLSELLSPQPPCDAPVDEGATSPAGSLPHSLMAILAVVGGVDARPRLGALVQQEEQGVGT</sequence>
<evidence type="ECO:0000256" key="3">
    <source>
        <dbReference type="ARBA" id="ARBA00022617"/>
    </source>
</evidence>
<feature type="compositionally biased region" description="Low complexity" evidence="14">
    <location>
        <begin position="698"/>
        <end position="709"/>
    </location>
</feature>
<dbReference type="SMART" id="SM01117">
    <property type="entry name" value="Cyt-b5"/>
    <property type="match status" value="1"/>
</dbReference>
<evidence type="ECO:0000259" key="15">
    <source>
        <dbReference type="PROSITE" id="PS50255"/>
    </source>
</evidence>
<keyword evidence="9" id="KW-0408">Iron</keyword>
<evidence type="ECO:0000256" key="1">
    <source>
        <dbReference type="ARBA" id="ARBA00004131"/>
    </source>
</evidence>
<dbReference type="RefSeq" id="XP_014679282.1">
    <property type="nucleotide sequence ID" value="XM_014823796.1"/>
</dbReference>
<dbReference type="Gene3D" id="2.30.30.40">
    <property type="entry name" value="SH3 Domains"/>
    <property type="match status" value="1"/>
</dbReference>
<evidence type="ECO:0000256" key="4">
    <source>
        <dbReference type="ARBA" id="ARBA00022692"/>
    </source>
</evidence>
<dbReference type="PANTHER" id="PTHR19359:SF150">
    <property type="entry name" value="CYTOCHROME B5"/>
    <property type="match status" value="1"/>
</dbReference>
<gene>
    <name evidence="17" type="primary">LOC106819142</name>
</gene>
<evidence type="ECO:0000256" key="2">
    <source>
        <dbReference type="ARBA" id="ARBA00022448"/>
    </source>
</evidence>
<keyword evidence="7" id="KW-0492">Microsome</keyword>
<reference evidence="17" key="1">
    <citation type="submission" date="2025-08" db="UniProtKB">
        <authorList>
            <consortium name="RefSeq"/>
        </authorList>
    </citation>
    <scope>IDENTIFICATION</scope>
</reference>
<keyword evidence="8" id="KW-0249">Electron transport</keyword>
<feature type="compositionally biased region" description="Basic and acidic residues" evidence="14">
    <location>
        <begin position="373"/>
        <end position="383"/>
    </location>
</feature>
<dbReference type="InterPro" id="IPR037252">
    <property type="entry name" value="Mib_Herc2_sf"/>
</dbReference>
<feature type="compositionally biased region" description="Polar residues" evidence="14">
    <location>
        <begin position="278"/>
        <end position="289"/>
    </location>
</feature>
<keyword evidence="16" id="KW-1185">Reference proteome</keyword>
<keyword evidence="6" id="KW-0256">Endoplasmic reticulum</keyword>
<dbReference type="InterPro" id="IPR001199">
    <property type="entry name" value="Cyt_B5-like_heme/steroid-bd"/>
</dbReference>
<dbReference type="Proteomes" id="UP000695022">
    <property type="component" value="Unplaced"/>
</dbReference>
<dbReference type="Pfam" id="PF00173">
    <property type="entry name" value="Cyt-b5"/>
    <property type="match status" value="1"/>
</dbReference>
<keyword evidence="2" id="KW-0813">Transport</keyword>
<evidence type="ECO:0000256" key="12">
    <source>
        <dbReference type="ARBA" id="ARBA00038168"/>
    </source>
</evidence>
<feature type="non-terminal residue" evidence="17">
    <location>
        <position position="1"/>
    </location>
</feature>
<keyword evidence="3" id="KW-0349">Heme</keyword>
<proteinExistence type="inferred from homology"/>
<evidence type="ECO:0000256" key="14">
    <source>
        <dbReference type="SAM" id="MobiDB-lite"/>
    </source>
</evidence>
<organism evidence="16 17">
    <name type="scientific">Priapulus caudatus</name>
    <name type="common">Priapulid worm</name>
    <dbReference type="NCBI Taxonomy" id="37621"/>
    <lineage>
        <taxon>Eukaryota</taxon>
        <taxon>Metazoa</taxon>
        <taxon>Ecdysozoa</taxon>
        <taxon>Scalidophora</taxon>
        <taxon>Priapulida</taxon>
        <taxon>Priapulimorpha</taxon>
        <taxon>Priapulimorphida</taxon>
        <taxon>Priapulidae</taxon>
        <taxon>Priapulus</taxon>
    </lineage>
</organism>
<evidence type="ECO:0000256" key="6">
    <source>
        <dbReference type="ARBA" id="ARBA00022824"/>
    </source>
</evidence>
<feature type="domain" description="Cytochrome b5 heme-binding" evidence="15">
    <location>
        <begin position="213"/>
        <end position="276"/>
    </location>
</feature>
<evidence type="ECO:0000256" key="10">
    <source>
        <dbReference type="ARBA" id="ARBA00023136"/>
    </source>
</evidence>
<dbReference type="InterPro" id="IPR036400">
    <property type="entry name" value="Cyt_B5-like_heme/steroid_sf"/>
</dbReference>
<feature type="region of interest" description="Disordered" evidence="14">
    <location>
        <begin position="276"/>
        <end position="298"/>
    </location>
</feature>
<evidence type="ECO:0000256" key="13">
    <source>
        <dbReference type="ARBA" id="ARBA00039806"/>
    </source>
</evidence>
<evidence type="ECO:0000313" key="17">
    <source>
        <dbReference type="RefSeq" id="XP_014679282.1"/>
    </source>
</evidence>
<dbReference type="PANTHER" id="PTHR19359">
    <property type="entry name" value="CYTOCHROME B5"/>
    <property type="match status" value="1"/>
</dbReference>
<dbReference type="SUPFAM" id="SSF55856">
    <property type="entry name" value="Cytochrome b5-like heme/steroid binding domain"/>
    <property type="match status" value="1"/>
</dbReference>
<feature type="region of interest" description="Disordered" evidence="14">
    <location>
        <begin position="1"/>
        <end position="30"/>
    </location>
</feature>
<dbReference type="PROSITE" id="PS50255">
    <property type="entry name" value="CYTOCHROME_B5_2"/>
    <property type="match status" value="1"/>
</dbReference>
<comment type="similarity">
    <text evidence="12">Belongs to the cytochrome b5 family.</text>
</comment>
<keyword evidence="5" id="KW-0479">Metal-binding</keyword>